<feature type="transmembrane region" description="Helical" evidence="1">
    <location>
        <begin position="110"/>
        <end position="135"/>
    </location>
</feature>
<sequence length="463" mass="51342">MADKKAVNKVLPVLGTSALGAGLLLHIVGVSTSAWMIRKDNSDTTLGHGTGMFTLCDTTWQCDQHDTEPAQLMAVQAMACFGLVLAAVALTLALRHVVRSLRWGIPDPEVLVNMVLLTSLCAGILILFATIIYAMEILHKWTVGPLALNKLKLGYSLKLSVAGAIFILIGGFITVGGANKEETPTKKTKLENFTFTVLREDAVGIVREKSTNTRAGAKNNIPMALREKRKSVADDRAVEDANEMVYIQNETVHYSVKKRDFEKGYKHIEKPAPGGRRKISGRQTDLETFWETSDEDMVVGDDANALNYKRNLAKRNSLSQNQKRKRRIGVDESAKAVVMMQEVKASQHTCLVQANVTVPKIDYTLPESVDLDSENKENDKTQQSYKKEHQQCQSLTYKYGIRTDNRDQIYPSILDNIVKETIEEPVSVSAETQLETCTIPGSRSNCIDPVQPFDGSHVMITKM</sequence>
<name>A0AAE0YCQ1_9GAST</name>
<evidence type="ECO:0000313" key="2">
    <source>
        <dbReference type="EMBL" id="KAK3740572.1"/>
    </source>
</evidence>
<dbReference type="Gene3D" id="1.20.140.150">
    <property type="match status" value="1"/>
</dbReference>
<keyword evidence="3" id="KW-1185">Reference proteome</keyword>
<keyword evidence="1" id="KW-0472">Membrane</keyword>
<protein>
    <submittedName>
        <fullName evidence="2">Uncharacterized protein</fullName>
    </submittedName>
</protein>
<accession>A0AAE0YCQ1</accession>
<reference evidence="2" key="1">
    <citation type="journal article" date="2023" name="G3 (Bethesda)">
        <title>A reference genome for the long-term kleptoplast-retaining sea slug Elysia crispata morphotype clarki.</title>
        <authorList>
            <person name="Eastman K.E."/>
            <person name="Pendleton A.L."/>
            <person name="Shaikh M.A."/>
            <person name="Suttiyut T."/>
            <person name="Ogas R."/>
            <person name="Tomko P."/>
            <person name="Gavelis G."/>
            <person name="Widhalm J.R."/>
            <person name="Wisecaver J.H."/>
        </authorList>
    </citation>
    <scope>NUCLEOTIDE SEQUENCE</scope>
    <source>
        <strain evidence="2">ECLA1</strain>
    </source>
</reference>
<organism evidence="2 3">
    <name type="scientific">Elysia crispata</name>
    <name type="common">lettuce slug</name>
    <dbReference type="NCBI Taxonomy" id="231223"/>
    <lineage>
        <taxon>Eukaryota</taxon>
        <taxon>Metazoa</taxon>
        <taxon>Spiralia</taxon>
        <taxon>Lophotrochozoa</taxon>
        <taxon>Mollusca</taxon>
        <taxon>Gastropoda</taxon>
        <taxon>Heterobranchia</taxon>
        <taxon>Euthyneura</taxon>
        <taxon>Panpulmonata</taxon>
        <taxon>Sacoglossa</taxon>
        <taxon>Placobranchoidea</taxon>
        <taxon>Plakobranchidae</taxon>
        <taxon>Elysia</taxon>
    </lineage>
</organism>
<keyword evidence="1" id="KW-1133">Transmembrane helix</keyword>
<dbReference type="Proteomes" id="UP001283361">
    <property type="component" value="Unassembled WGS sequence"/>
</dbReference>
<feature type="transmembrane region" description="Helical" evidence="1">
    <location>
        <begin position="73"/>
        <end position="98"/>
    </location>
</feature>
<feature type="transmembrane region" description="Helical" evidence="1">
    <location>
        <begin position="155"/>
        <end position="178"/>
    </location>
</feature>
<evidence type="ECO:0000256" key="1">
    <source>
        <dbReference type="SAM" id="Phobius"/>
    </source>
</evidence>
<evidence type="ECO:0000313" key="3">
    <source>
        <dbReference type="Proteomes" id="UP001283361"/>
    </source>
</evidence>
<feature type="transmembrane region" description="Helical" evidence="1">
    <location>
        <begin position="12"/>
        <end position="37"/>
    </location>
</feature>
<dbReference type="EMBL" id="JAWDGP010006466">
    <property type="protein sequence ID" value="KAK3740572.1"/>
    <property type="molecule type" value="Genomic_DNA"/>
</dbReference>
<gene>
    <name evidence="2" type="ORF">RRG08_003349</name>
</gene>
<comment type="caution">
    <text evidence="2">The sequence shown here is derived from an EMBL/GenBank/DDBJ whole genome shotgun (WGS) entry which is preliminary data.</text>
</comment>
<dbReference type="AlphaFoldDB" id="A0AAE0YCQ1"/>
<keyword evidence="1" id="KW-0812">Transmembrane</keyword>
<proteinExistence type="predicted"/>